<dbReference type="RefSeq" id="WP_093202416.1">
    <property type="nucleotide sequence ID" value="NZ_FNGS01000004.1"/>
</dbReference>
<proteinExistence type="predicted"/>
<gene>
    <name evidence="2" type="ORF">SAMN04488090_2501</name>
</gene>
<evidence type="ECO:0000313" key="2">
    <source>
        <dbReference type="EMBL" id="SDM07047.1"/>
    </source>
</evidence>
<reference evidence="2 3" key="1">
    <citation type="submission" date="2016-10" db="EMBL/GenBank/DDBJ databases">
        <authorList>
            <person name="de Groot N.N."/>
        </authorList>
    </citation>
    <scope>NUCLEOTIDE SEQUENCE [LARGE SCALE GENOMIC DNA]</scope>
    <source>
        <strain evidence="2 3">DSM 21668</strain>
    </source>
</reference>
<evidence type="ECO:0000313" key="3">
    <source>
        <dbReference type="Proteomes" id="UP000198901"/>
    </source>
</evidence>
<dbReference type="InterPro" id="IPR031329">
    <property type="entry name" value="NEUT/ALK_ceramidase_N"/>
</dbReference>
<evidence type="ECO:0000259" key="1">
    <source>
        <dbReference type="Pfam" id="PF04734"/>
    </source>
</evidence>
<dbReference type="STRING" id="563176.SAMN04488090_2501"/>
<name>A0A1G9Q9A4_9BACT</name>
<dbReference type="Pfam" id="PF04734">
    <property type="entry name" value="Ceramidase_alk"/>
    <property type="match status" value="1"/>
</dbReference>
<organism evidence="2 3">
    <name type="scientific">Siphonobacter aquaeclarae</name>
    <dbReference type="NCBI Taxonomy" id="563176"/>
    <lineage>
        <taxon>Bacteria</taxon>
        <taxon>Pseudomonadati</taxon>
        <taxon>Bacteroidota</taxon>
        <taxon>Cytophagia</taxon>
        <taxon>Cytophagales</taxon>
        <taxon>Cytophagaceae</taxon>
        <taxon>Siphonobacter</taxon>
    </lineage>
</organism>
<feature type="domain" description="Neutral/alkaline non-lysosomal ceramidase N-terminal" evidence="1">
    <location>
        <begin position="68"/>
        <end position="296"/>
    </location>
</feature>
<dbReference type="Proteomes" id="UP000198901">
    <property type="component" value="Unassembled WGS sequence"/>
</dbReference>
<dbReference type="EMBL" id="FNGS01000004">
    <property type="protein sequence ID" value="SDM07047.1"/>
    <property type="molecule type" value="Genomic_DNA"/>
</dbReference>
<keyword evidence="3" id="KW-1185">Reference proteome</keyword>
<dbReference type="AlphaFoldDB" id="A0A1G9Q9A4"/>
<accession>A0A1G9Q9A4</accession>
<sequence length="451" mass="49547">MKFLRILTKTCLILIALILVLLVSTLTTVDETPYAGSEAEAVTNTHLQKVTAALAQQRPDPLRDKPLQIGWARTNITPSEPTPLAGYGTRRGKVSTAVRDSLYVRAFVFDNGQRRTAIVATDLLIVPPTIVEAVRQHWPKHLTLQADQLYFGAIHSHNSEGGWQEGLGSEMIAGDYNPEVVAFLARRTIEALTAAEANLEPAEIGYGEAALPDYIENRLVGTEGIVDPMVRMIKLKKQSGATALLVTYAAHATLINDENLVVSRDYPGVLVDSLEKQQVDFAAFMAGGVGSMRPHVKSGTDDQEMNEEAQALNRKIREVLPGIATSPTSSLAFATLPVELRQPQLQVAKGWKVRQWAWDLLFGKETADIKVLRIGDIALLGMPADFSGELVPEFRSRLHVVVTSFNGHYIGYVTPDKYWTRDTYESVVMNWFGPNTGSYLVKAGQALLNAL</sequence>
<dbReference type="OrthoDB" id="926204at2"/>
<protein>
    <submittedName>
        <fullName evidence="2">Neutral/alkaline non-lysosomal ceramidase, N-terminal</fullName>
    </submittedName>
</protein>